<name>A0A811KH32_9BILA</name>
<dbReference type="EMBL" id="CAJFCW020000003">
    <property type="protein sequence ID" value="CAG9103009.1"/>
    <property type="molecule type" value="Genomic_DNA"/>
</dbReference>
<keyword evidence="1" id="KW-0175">Coiled coil</keyword>
<organism evidence="2 3">
    <name type="scientific">Bursaphelenchus okinawaensis</name>
    <dbReference type="NCBI Taxonomy" id="465554"/>
    <lineage>
        <taxon>Eukaryota</taxon>
        <taxon>Metazoa</taxon>
        <taxon>Ecdysozoa</taxon>
        <taxon>Nematoda</taxon>
        <taxon>Chromadorea</taxon>
        <taxon>Rhabditida</taxon>
        <taxon>Tylenchina</taxon>
        <taxon>Tylenchomorpha</taxon>
        <taxon>Aphelenchoidea</taxon>
        <taxon>Aphelenchoididae</taxon>
        <taxon>Bursaphelenchus</taxon>
    </lineage>
</organism>
<dbReference type="AlphaFoldDB" id="A0A811KH32"/>
<dbReference type="Proteomes" id="UP000614601">
    <property type="component" value="Unassembled WGS sequence"/>
</dbReference>
<keyword evidence="3" id="KW-1185">Reference proteome</keyword>
<evidence type="ECO:0000313" key="2">
    <source>
        <dbReference type="EMBL" id="CAD5214616.1"/>
    </source>
</evidence>
<accession>A0A811KH32</accession>
<sequence length="127" mass="14742">MSVASASICYGYEDKKSCDIVEASAKVLLFTLPEDATETISETAKAKKYLQSLEHEMKRFGQLTNQNFDMEIQCLWKVLCDIEDGFDGLLVFYQKLEEFGNSLEVDEKELKRWNKNIEILKELRMEI</sequence>
<gene>
    <name evidence="2" type="ORF">BOKJ2_LOCUS5682</name>
</gene>
<reference evidence="2" key="1">
    <citation type="submission" date="2020-09" db="EMBL/GenBank/DDBJ databases">
        <authorList>
            <person name="Kikuchi T."/>
        </authorList>
    </citation>
    <scope>NUCLEOTIDE SEQUENCE</scope>
    <source>
        <strain evidence="2">SH1</strain>
    </source>
</reference>
<dbReference type="EMBL" id="CAJFDH010000003">
    <property type="protein sequence ID" value="CAD5214616.1"/>
    <property type="molecule type" value="Genomic_DNA"/>
</dbReference>
<evidence type="ECO:0000313" key="3">
    <source>
        <dbReference type="Proteomes" id="UP000614601"/>
    </source>
</evidence>
<dbReference type="Proteomes" id="UP000783686">
    <property type="component" value="Unassembled WGS sequence"/>
</dbReference>
<evidence type="ECO:0000256" key="1">
    <source>
        <dbReference type="SAM" id="Coils"/>
    </source>
</evidence>
<proteinExistence type="predicted"/>
<feature type="coiled-coil region" evidence="1">
    <location>
        <begin position="96"/>
        <end position="123"/>
    </location>
</feature>
<comment type="caution">
    <text evidence="2">The sequence shown here is derived from an EMBL/GenBank/DDBJ whole genome shotgun (WGS) entry which is preliminary data.</text>
</comment>
<protein>
    <submittedName>
        <fullName evidence="2">Uncharacterized protein</fullName>
    </submittedName>
</protein>